<name>A0A8H7BVG7_9FUNG</name>
<evidence type="ECO:0000313" key="1">
    <source>
        <dbReference type="EMBL" id="KAF7727979.1"/>
    </source>
</evidence>
<protein>
    <submittedName>
        <fullName evidence="1">Uncharacterized protein</fullName>
    </submittedName>
</protein>
<proteinExistence type="predicted"/>
<evidence type="ECO:0000313" key="2">
    <source>
        <dbReference type="Proteomes" id="UP000605846"/>
    </source>
</evidence>
<keyword evidence="2" id="KW-1185">Reference proteome</keyword>
<reference evidence="1" key="1">
    <citation type="submission" date="2020-01" db="EMBL/GenBank/DDBJ databases">
        <title>Genome Sequencing of Three Apophysomyces-Like Fungal Strains Confirms a Novel Fungal Genus in the Mucoromycota with divergent Burkholderia-like Endosymbiotic Bacteria.</title>
        <authorList>
            <person name="Stajich J.E."/>
            <person name="Macias A.M."/>
            <person name="Carter-House D."/>
            <person name="Lovett B."/>
            <person name="Kasson L.R."/>
            <person name="Berry K."/>
            <person name="Grigoriev I."/>
            <person name="Chang Y."/>
            <person name="Spatafora J."/>
            <person name="Kasson M.T."/>
        </authorList>
    </citation>
    <scope>NUCLEOTIDE SEQUENCE</scope>
    <source>
        <strain evidence="1">NRRL A-21654</strain>
    </source>
</reference>
<dbReference type="AlphaFoldDB" id="A0A8H7BVG7"/>
<accession>A0A8H7BVG7</accession>
<organism evidence="1 2">
    <name type="scientific">Apophysomyces ossiformis</name>
    <dbReference type="NCBI Taxonomy" id="679940"/>
    <lineage>
        <taxon>Eukaryota</taxon>
        <taxon>Fungi</taxon>
        <taxon>Fungi incertae sedis</taxon>
        <taxon>Mucoromycota</taxon>
        <taxon>Mucoromycotina</taxon>
        <taxon>Mucoromycetes</taxon>
        <taxon>Mucorales</taxon>
        <taxon>Mucorineae</taxon>
        <taxon>Mucoraceae</taxon>
        <taxon>Apophysomyces</taxon>
    </lineage>
</organism>
<dbReference type="OrthoDB" id="2307294at2759"/>
<dbReference type="EMBL" id="JABAYA010000046">
    <property type="protein sequence ID" value="KAF7727979.1"/>
    <property type="molecule type" value="Genomic_DNA"/>
</dbReference>
<dbReference type="Proteomes" id="UP000605846">
    <property type="component" value="Unassembled WGS sequence"/>
</dbReference>
<comment type="caution">
    <text evidence="1">The sequence shown here is derived from an EMBL/GenBank/DDBJ whole genome shotgun (WGS) entry which is preliminary data.</text>
</comment>
<sequence>MKPGNKQHTMSNHLYSDSCCYCHHDAYTFGEDASIAPESCRVEENMNTDEQPFPYNYLLNLFTAPNMGAFLAETSFTDDVYALPIHLQRLISEAKEEVILERTKASQGILHRSNQALNRLEDVRKYVWMRSGGDVANLMAILTHIVSDEDELQNLVDH</sequence>
<gene>
    <name evidence="1" type="ORF">EC973_006867</name>
</gene>